<protein>
    <submittedName>
        <fullName evidence="1">Uncharacterized protein</fullName>
    </submittedName>
</protein>
<gene>
    <name evidence="1" type="ORF">OTSGILL_2328</name>
</gene>
<dbReference type="PATRIC" id="fig|1359184.3.peg.2134"/>
<dbReference type="EMBL" id="LANO01000048">
    <property type="protein sequence ID" value="KJV51359.1"/>
    <property type="molecule type" value="Genomic_DNA"/>
</dbReference>
<proteinExistence type="predicted"/>
<reference evidence="1 2" key="1">
    <citation type="submission" date="2015-02" db="EMBL/GenBank/DDBJ databases">
        <title>Genome Sequencing of Rickettsiales.</title>
        <authorList>
            <person name="Daugherty S.C."/>
            <person name="Su Q."/>
            <person name="Abolude K."/>
            <person name="Beier-Sexton M."/>
            <person name="Carlyon J.A."/>
            <person name="Carter R."/>
            <person name="Day N.P."/>
            <person name="Dumler S.J."/>
            <person name="Dyachenko V."/>
            <person name="Godinez A."/>
            <person name="Kurtti T.J."/>
            <person name="Lichay M."/>
            <person name="Mullins K.E."/>
            <person name="Ott S."/>
            <person name="Pappas-Brown V."/>
            <person name="Paris D.H."/>
            <person name="Patel P."/>
            <person name="Richards A.L."/>
            <person name="Sadzewicz L."/>
            <person name="Sears K."/>
            <person name="Seidman D."/>
            <person name="Sengamalay N."/>
            <person name="Stenos J."/>
            <person name="Tallon L.J."/>
            <person name="Vincent G."/>
            <person name="Fraser C.M."/>
            <person name="Munderloh U."/>
            <person name="Dunning-Hotopp J.C."/>
        </authorList>
    </citation>
    <scope>NUCLEOTIDE SEQUENCE [LARGE SCALE GENOMIC DNA]</scope>
    <source>
        <strain evidence="1 2">Gilliam</strain>
    </source>
</reference>
<organism evidence="1 2">
    <name type="scientific">Orientia tsutsugamushi str. Gilliam</name>
    <dbReference type="NCBI Taxonomy" id="1359184"/>
    <lineage>
        <taxon>Bacteria</taxon>
        <taxon>Pseudomonadati</taxon>
        <taxon>Pseudomonadota</taxon>
        <taxon>Alphaproteobacteria</taxon>
        <taxon>Rickettsiales</taxon>
        <taxon>Rickettsiaceae</taxon>
        <taxon>Rickettsieae</taxon>
        <taxon>Orientia</taxon>
    </lineage>
</organism>
<sequence>MKKISYVLGSIHCWAYLLKSILIHGVKLDENQDLYGKSILFAKGKSQSYKCNGIRELLCIGEQLGHAIWLEKKRLSIQQDLGSIVDDFSCSISFIWSKDSSDFSAENKMTEDQIIINRHCSTPIVSSLSTLFLCRQTKAYSFTSYEKCDLTRLSFAYGKLLTEIKNVLKGMPRNMQDREWPIFSQFTDMFFVEVMRNPSTLITFPMCFELYDHLIHHRDKLENL</sequence>
<evidence type="ECO:0000313" key="2">
    <source>
        <dbReference type="Proteomes" id="UP000033769"/>
    </source>
</evidence>
<comment type="caution">
    <text evidence="1">The sequence shown here is derived from an EMBL/GenBank/DDBJ whole genome shotgun (WGS) entry which is preliminary data.</text>
</comment>
<name>A0A0F3M9T6_ORITS</name>
<accession>A0A0F3M9T6</accession>
<evidence type="ECO:0000313" key="1">
    <source>
        <dbReference type="EMBL" id="KJV51359.1"/>
    </source>
</evidence>
<dbReference type="Proteomes" id="UP000033769">
    <property type="component" value="Unassembled WGS sequence"/>
</dbReference>
<dbReference type="AlphaFoldDB" id="A0A0F3M9T6"/>